<reference evidence="2 3" key="1">
    <citation type="journal article" date="2019" name="Commun. Biol.">
        <title>The bagworm genome reveals a unique fibroin gene that provides high tensile strength.</title>
        <authorList>
            <person name="Kono N."/>
            <person name="Nakamura H."/>
            <person name="Ohtoshi R."/>
            <person name="Tomita M."/>
            <person name="Numata K."/>
            <person name="Arakawa K."/>
        </authorList>
    </citation>
    <scope>NUCLEOTIDE SEQUENCE [LARGE SCALE GENOMIC DNA]</scope>
</reference>
<evidence type="ECO:0000256" key="1">
    <source>
        <dbReference type="SAM" id="MobiDB-lite"/>
    </source>
</evidence>
<dbReference type="EMBL" id="BGZK01000419">
    <property type="protein sequence ID" value="GBP42491.1"/>
    <property type="molecule type" value="Genomic_DNA"/>
</dbReference>
<evidence type="ECO:0000313" key="3">
    <source>
        <dbReference type="Proteomes" id="UP000299102"/>
    </source>
</evidence>
<proteinExistence type="predicted"/>
<name>A0A4C1VUR8_EUMVA</name>
<gene>
    <name evidence="2" type="ORF">EVAR_29294_1</name>
</gene>
<dbReference type="Proteomes" id="UP000299102">
    <property type="component" value="Unassembled WGS sequence"/>
</dbReference>
<feature type="compositionally biased region" description="Basic and acidic residues" evidence="1">
    <location>
        <begin position="187"/>
        <end position="196"/>
    </location>
</feature>
<feature type="region of interest" description="Disordered" evidence="1">
    <location>
        <begin position="120"/>
        <end position="144"/>
    </location>
</feature>
<keyword evidence="3" id="KW-1185">Reference proteome</keyword>
<feature type="compositionally biased region" description="Pro residues" evidence="1">
    <location>
        <begin position="133"/>
        <end position="142"/>
    </location>
</feature>
<accession>A0A4C1VUR8</accession>
<sequence>MTQPGHAFPLSPERRLTPEIPLYAVPVARYEYISPIMGGMVIEILQKNLLLYILMEAKITMTYDDSLARARAGSTSEEIFRSKRTLVEYYRECTSTYPQTKYENLLYKVENALGCDSVSDEIKSGQKDAGPPRAAPHPPPSPGAGWLRALSGKPDIRKGLYTQIKTRYNVTSSSSSSSLNLQPVAMTKRDKSRYTEGSRNSIMTAVCGKLLGAESDNVPGMRQKPGAIGRRLRR</sequence>
<organism evidence="2 3">
    <name type="scientific">Eumeta variegata</name>
    <name type="common">Bagworm moth</name>
    <name type="synonym">Eumeta japonica</name>
    <dbReference type="NCBI Taxonomy" id="151549"/>
    <lineage>
        <taxon>Eukaryota</taxon>
        <taxon>Metazoa</taxon>
        <taxon>Ecdysozoa</taxon>
        <taxon>Arthropoda</taxon>
        <taxon>Hexapoda</taxon>
        <taxon>Insecta</taxon>
        <taxon>Pterygota</taxon>
        <taxon>Neoptera</taxon>
        <taxon>Endopterygota</taxon>
        <taxon>Lepidoptera</taxon>
        <taxon>Glossata</taxon>
        <taxon>Ditrysia</taxon>
        <taxon>Tineoidea</taxon>
        <taxon>Psychidae</taxon>
        <taxon>Oiketicinae</taxon>
        <taxon>Eumeta</taxon>
    </lineage>
</organism>
<protein>
    <submittedName>
        <fullName evidence="2">Uncharacterized protein</fullName>
    </submittedName>
</protein>
<feature type="region of interest" description="Disordered" evidence="1">
    <location>
        <begin position="173"/>
        <end position="196"/>
    </location>
</feature>
<evidence type="ECO:0000313" key="2">
    <source>
        <dbReference type="EMBL" id="GBP42491.1"/>
    </source>
</evidence>
<dbReference type="AlphaFoldDB" id="A0A4C1VUR8"/>
<comment type="caution">
    <text evidence="2">The sequence shown here is derived from an EMBL/GenBank/DDBJ whole genome shotgun (WGS) entry which is preliminary data.</text>
</comment>